<protein>
    <recommendedName>
        <fullName evidence="4">Tbc2 translation factor, chloroplastic</fullName>
    </recommendedName>
</protein>
<dbReference type="GO" id="GO:0044528">
    <property type="term" value="P:regulation of mitochondrial mRNA stability"/>
    <property type="evidence" value="ECO:0007669"/>
    <property type="project" value="TreeGrafter"/>
</dbReference>
<dbReference type="GO" id="GO:0009507">
    <property type="term" value="C:chloroplast"/>
    <property type="evidence" value="ECO:0007669"/>
    <property type="project" value="GOC"/>
</dbReference>
<dbReference type="OrthoDB" id="420182at2759"/>
<dbReference type="KEGG" id="vcn:VOLCADRAFT_116232"/>
<dbReference type="GO" id="GO:0000963">
    <property type="term" value="P:mitochondrial RNA processing"/>
    <property type="evidence" value="ECO:0007669"/>
    <property type="project" value="TreeGrafter"/>
</dbReference>
<dbReference type="RefSeq" id="XP_002946798.1">
    <property type="nucleotide sequence ID" value="XM_002946752.1"/>
</dbReference>
<dbReference type="Proteomes" id="UP000001058">
    <property type="component" value="Unassembled WGS sequence"/>
</dbReference>
<dbReference type="AlphaFoldDB" id="D8TKA4"/>
<gene>
    <name evidence="2" type="ORF">VOLCADRAFT_116232</name>
</gene>
<dbReference type="GO" id="GO:1901259">
    <property type="term" value="P:chloroplast rRNA processing"/>
    <property type="evidence" value="ECO:0007669"/>
    <property type="project" value="TreeGrafter"/>
</dbReference>
<evidence type="ECO:0000313" key="2">
    <source>
        <dbReference type="EMBL" id="EFJ52024.1"/>
    </source>
</evidence>
<dbReference type="EMBL" id="GL378325">
    <property type="protein sequence ID" value="EFJ52024.1"/>
    <property type="molecule type" value="Genomic_DNA"/>
</dbReference>
<name>D8TKA4_VOLCA</name>
<dbReference type="InterPro" id="IPR050870">
    <property type="entry name" value="FAST_kinase"/>
</dbReference>
<feature type="compositionally biased region" description="Basic and acidic residues" evidence="1">
    <location>
        <begin position="65"/>
        <end position="81"/>
    </location>
</feature>
<accession>D8TKA4</accession>
<dbReference type="PANTHER" id="PTHR21228:SF40">
    <property type="entry name" value="LD45607P"/>
    <property type="match status" value="1"/>
</dbReference>
<reference evidence="2 3" key="1">
    <citation type="journal article" date="2010" name="Science">
        <title>Genomic analysis of organismal complexity in the multicellular green alga Volvox carteri.</title>
        <authorList>
            <person name="Prochnik S.E."/>
            <person name="Umen J."/>
            <person name="Nedelcu A.M."/>
            <person name="Hallmann A."/>
            <person name="Miller S.M."/>
            <person name="Nishii I."/>
            <person name="Ferris P."/>
            <person name="Kuo A."/>
            <person name="Mitros T."/>
            <person name="Fritz-Laylin L.K."/>
            <person name="Hellsten U."/>
            <person name="Chapman J."/>
            <person name="Simakov O."/>
            <person name="Rensing S.A."/>
            <person name="Terry A."/>
            <person name="Pangilinan J."/>
            <person name="Kapitonov V."/>
            <person name="Jurka J."/>
            <person name="Salamov A."/>
            <person name="Shapiro H."/>
            <person name="Schmutz J."/>
            <person name="Grimwood J."/>
            <person name="Lindquist E."/>
            <person name="Lucas S."/>
            <person name="Grigoriev I.V."/>
            <person name="Schmitt R."/>
            <person name="Kirk D."/>
            <person name="Rokhsar D.S."/>
        </authorList>
    </citation>
    <scope>NUCLEOTIDE SEQUENCE [LARGE SCALE GENOMIC DNA]</scope>
    <source>
        <strain evidence="3">f. Nagariensis / Eve</strain>
    </source>
</reference>
<dbReference type="GeneID" id="9618205"/>
<evidence type="ECO:0000256" key="1">
    <source>
        <dbReference type="SAM" id="MobiDB-lite"/>
    </source>
</evidence>
<keyword evidence="3" id="KW-1185">Reference proteome</keyword>
<sequence length="887" mass="93513">MEDYHASRVVRRYRYMFAKQTPEPPGGHCGSSSTATATTTATATAVELASAVGAGGVYRCPSQKGEGEREEGGTPLGKEEGSGGLTRTHSGVGAVRVCIDEEFAARAGTLGGAGSEPGRRATAAAVTTAEHGHDVTLEGSPAVAVAVAVEGAASPPGGVSRTGAWHRGGVGSGGEPDGGPMAAAAAEVSAAIAGQPITAVAVEAAAAGLLFEATTEAVANTTHGSYVPATDTLARADNVAAATAAVAAATAAAAEAEAVSATAAVGSAAAIRGDVVLAATSLDGGPPDDGSKTSVNFASRKALNRQLGDAVTWREVRELLALHGTVLDEVHLLVAARRLRAVAPQPGRRVAREQARFRVFMTGFTELCGHYLSSMGPVPLAGVLYSLAVLRCTPPAAWMTSWLAVSEHRLLLQEFGPQELANSVYALAQLEYDPGGMWMGRLQGLSQIIWGLARLGYQPQAPFMRAFCTEVLRQLPYFMASGLSNTLWGLTVLSYRPSSSWVATVGAACLRLMPAFSSYDLSISSWALLRLGFAPDRDWLAGFLSASYSQLPSAAPEHAARMLWCLASLGLMPPADWLRHWLSLTYVRLLEAESTSLTTMMWGLATLGIRPNRRWVDLLLVAAWEQPLRSFSPPDLVMLLWGLSKCGAVPEEAWMEEFCCISLGQAPSARWLSGHEVVTLARMDEQTAAGLSQLSYSYGMLERTPCQEWFSALYGAAAKSNFDDFDAMSLERLIWGIAKMDPPTGSRPECLSPGWTEAFLAGCAVRMYDMSYCNLANVLFALALLGLRPGAAWLMAAVARGEELLGEFGQQTAAKALWALPRLLGPYDSVGAAAAAAANAAGGVGEGSSNCHGADQEEAQRAVLRLYGMLEQRIVRMMPRRSQTARV</sequence>
<dbReference type="GO" id="GO:0003723">
    <property type="term" value="F:RNA binding"/>
    <property type="evidence" value="ECO:0007669"/>
    <property type="project" value="TreeGrafter"/>
</dbReference>
<evidence type="ECO:0000313" key="3">
    <source>
        <dbReference type="Proteomes" id="UP000001058"/>
    </source>
</evidence>
<dbReference type="InParanoid" id="D8TKA4"/>
<dbReference type="GO" id="GO:0035770">
    <property type="term" value="C:ribonucleoprotein granule"/>
    <property type="evidence" value="ECO:0007669"/>
    <property type="project" value="TreeGrafter"/>
</dbReference>
<proteinExistence type="predicted"/>
<organism evidence="3">
    <name type="scientific">Volvox carteri f. nagariensis</name>
    <dbReference type="NCBI Taxonomy" id="3068"/>
    <lineage>
        <taxon>Eukaryota</taxon>
        <taxon>Viridiplantae</taxon>
        <taxon>Chlorophyta</taxon>
        <taxon>core chlorophytes</taxon>
        <taxon>Chlorophyceae</taxon>
        <taxon>CS clade</taxon>
        <taxon>Chlamydomonadales</taxon>
        <taxon>Volvocaceae</taxon>
        <taxon>Volvox</taxon>
    </lineage>
</organism>
<dbReference type="GO" id="GO:0005759">
    <property type="term" value="C:mitochondrial matrix"/>
    <property type="evidence" value="ECO:0007669"/>
    <property type="project" value="TreeGrafter"/>
</dbReference>
<feature type="region of interest" description="Disordered" evidence="1">
    <location>
        <begin position="60"/>
        <end position="89"/>
    </location>
</feature>
<evidence type="ECO:0008006" key="4">
    <source>
        <dbReference type="Google" id="ProtNLM"/>
    </source>
</evidence>
<dbReference type="PANTHER" id="PTHR21228">
    <property type="entry name" value="FAST LEU-RICH DOMAIN-CONTAINING"/>
    <property type="match status" value="1"/>
</dbReference>